<evidence type="ECO:0000313" key="2">
    <source>
        <dbReference type="WBParaSite" id="RSKR_0001055900.1"/>
    </source>
</evidence>
<dbReference type="WBParaSite" id="RSKR_0001055900.1">
    <property type="protein sequence ID" value="RSKR_0001055900.1"/>
    <property type="gene ID" value="RSKR_0001055900"/>
</dbReference>
<sequence>MIPDLFFDVTVNNIDLAYKKESLPSSITESRIFSWDFSKNDKSFINTMCETICHEPTQNKVIGNGSRFSSLVRSISISVDVPKTNTDTIMRVKRLFSKVSAPDLFLEQRPSNNVCTQ</sequence>
<dbReference type="Proteomes" id="UP000095286">
    <property type="component" value="Unplaced"/>
</dbReference>
<accession>A0AC35UEE4</accession>
<reference evidence="2" key="1">
    <citation type="submission" date="2016-11" db="UniProtKB">
        <authorList>
            <consortium name="WormBaseParasite"/>
        </authorList>
    </citation>
    <scope>IDENTIFICATION</scope>
    <source>
        <strain evidence="2">KR3021</strain>
    </source>
</reference>
<evidence type="ECO:0000313" key="1">
    <source>
        <dbReference type="Proteomes" id="UP000095286"/>
    </source>
</evidence>
<name>A0AC35UEE4_9BILA</name>
<proteinExistence type="predicted"/>
<protein>
    <submittedName>
        <fullName evidence="2">Ovule protein</fullName>
    </submittedName>
</protein>
<organism evidence="1 2">
    <name type="scientific">Rhabditophanes sp. KR3021</name>
    <dbReference type="NCBI Taxonomy" id="114890"/>
    <lineage>
        <taxon>Eukaryota</taxon>
        <taxon>Metazoa</taxon>
        <taxon>Ecdysozoa</taxon>
        <taxon>Nematoda</taxon>
        <taxon>Chromadorea</taxon>
        <taxon>Rhabditida</taxon>
        <taxon>Tylenchina</taxon>
        <taxon>Panagrolaimomorpha</taxon>
        <taxon>Strongyloidoidea</taxon>
        <taxon>Alloionematidae</taxon>
        <taxon>Rhabditophanes</taxon>
    </lineage>
</organism>